<accession>A0A9P5CQ56</accession>
<dbReference type="PANTHER" id="PTHR15422">
    <property type="entry name" value="OS05G0565100 PROTEIN"/>
    <property type="match status" value="1"/>
</dbReference>
<dbReference type="GO" id="GO:0016020">
    <property type="term" value="C:membrane"/>
    <property type="evidence" value="ECO:0007669"/>
    <property type="project" value="UniProtKB-SubCell"/>
</dbReference>
<feature type="transmembrane region" description="Helical" evidence="12">
    <location>
        <begin position="113"/>
        <end position="134"/>
    </location>
</feature>
<keyword evidence="15" id="KW-1185">Reference proteome</keyword>
<evidence type="ECO:0000256" key="10">
    <source>
        <dbReference type="ARBA" id="ARBA00023136"/>
    </source>
</evidence>
<keyword evidence="8 12" id="KW-1133">Transmembrane helix</keyword>
<evidence type="ECO:0000256" key="1">
    <source>
        <dbReference type="ARBA" id="ARBA00001970"/>
    </source>
</evidence>
<proteinExistence type="predicted"/>
<feature type="transmembrane region" description="Helical" evidence="12">
    <location>
        <begin position="83"/>
        <end position="101"/>
    </location>
</feature>
<feature type="transmembrane region" description="Helical" evidence="12">
    <location>
        <begin position="219"/>
        <end position="239"/>
    </location>
</feature>
<reference evidence="14" key="1">
    <citation type="journal article" date="2020" name="Phytopathology">
        <title>Genome sequence of the chestnut blight fungus Cryphonectria parasitica EP155: A fundamental resource for an archetypical invasive plant pathogen.</title>
        <authorList>
            <person name="Crouch J.A."/>
            <person name="Dawe A."/>
            <person name="Aerts A."/>
            <person name="Barry K."/>
            <person name="Churchill A.C.L."/>
            <person name="Grimwood J."/>
            <person name="Hillman B."/>
            <person name="Milgroom M.G."/>
            <person name="Pangilinan J."/>
            <person name="Smith M."/>
            <person name="Salamov A."/>
            <person name="Schmutz J."/>
            <person name="Yadav J."/>
            <person name="Grigoriev I.V."/>
            <person name="Nuss D."/>
        </authorList>
    </citation>
    <scope>NUCLEOTIDE SEQUENCE</scope>
    <source>
        <strain evidence="14">EP155</strain>
    </source>
</reference>
<evidence type="ECO:0000256" key="2">
    <source>
        <dbReference type="ARBA" id="ARBA00004141"/>
    </source>
</evidence>
<dbReference type="EMBL" id="MU032347">
    <property type="protein sequence ID" value="KAF3766112.1"/>
    <property type="molecule type" value="Genomic_DNA"/>
</dbReference>
<keyword evidence="3" id="KW-0813">Transport</keyword>
<dbReference type="SMART" id="SM00665">
    <property type="entry name" value="B561"/>
    <property type="match status" value="1"/>
</dbReference>
<dbReference type="Proteomes" id="UP000803844">
    <property type="component" value="Unassembled WGS sequence"/>
</dbReference>
<dbReference type="RefSeq" id="XP_040777073.1">
    <property type="nucleotide sequence ID" value="XM_040922621.1"/>
</dbReference>
<dbReference type="CDD" id="cd08761">
    <property type="entry name" value="Cyt_b561_CYB561D2_like"/>
    <property type="match status" value="1"/>
</dbReference>
<keyword evidence="5 12" id="KW-0812">Transmembrane</keyword>
<comment type="cofactor">
    <cofactor evidence="1">
        <name>heme b</name>
        <dbReference type="ChEBI" id="CHEBI:60344"/>
    </cofactor>
</comment>
<evidence type="ECO:0000256" key="3">
    <source>
        <dbReference type="ARBA" id="ARBA00022448"/>
    </source>
</evidence>
<evidence type="ECO:0000256" key="8">
    <source>
        <dbReference type="ARBA" id="ARBA00022989"/>
    </source>
</evidence>
<protein>
    <recommendedName>
        <fullName evidence="13">Cytochrome b561 domain-containing protein</fullName>
    </recommendedName>
</protein>
<evidence type="ECO:0000313" key="15">
    <source>
        <dbReference type="Proteomes" id="UP000803844"/>
    </source>
</evidence>
<dbReference type="InterPro" id="IPR045150">
    <property type="entry name" value="CYB561D1/2"/>
</dbReference>
<comment type="caution">
    <text evidence="14">The sequence shown here is derived from an EMBL/GenBank/DDBJ whole genome shotgun (WGS) entry which is preliminary data.</text>
</comment>
<dbReference type="Pfam" id="PF03188">
    <property type="entry name" value="Cytochrom_B561"/>
    <property type="match status" value="1"/>
</dbReference>
<keyword evidence="6" id="KW-0479">Metal-binding</keyword>
<evidence type="ECO:0000256" key="7">
    <source>
        <dbReference type="ARBA" id="ARBA00022982"/>
    </source>
</evidence>
<feature type="domain" description="Cytochrome b561" evidence="13">
    <location>
        <begin position="46"/>
        <end position="245"/>
    </location>
</feature>
<keyword evidence="4" id="KW-0349">Heme</keyword>
<evidence type="ECO:0000256" key="4">
    <source>
        <dbReference type="ARBA" id="ARBA00022617"/>
    </source>
</evidence>
<feature type="transmembrane region" description="Helical" evidence="12">
    <location>
        <begin position="154"/>
        <end position="175"/>
    </location>
</feature>
<dbReference type="PANTHER" id="PTHR15422:SF45">
    <property type="entry name" value="CYTOCHROME B561 DOMAIN-CONTAINING PROTEIN"/>
    <property type="match status" value="1"/>
</dbReference>
<dbReference type="AlphaFoldDB" id="A0A9P5CQ56"/>
<gene>
    <name evidence="14" type="ORF">M406DRAFT_351332</name>
</gene>
<dbReference type="InterPro" id="IPR006593">
    <property type="entry name" value="Cyt_b561/ferric_Rdtase_TM"/>
</dbReference>
<keyword evidence="10 12" id="KW-0472">Membrane</keyword>
<evidence type="ECO:0000256" key="6">
    <source>
        <dbReference type="ARBA" id="ARBA00022723"/>
    </source>
</evidence>
<dbReference type="PROSITE" id="PS50939">
    <property type="entry name" value="CYTOCHROME_B561"/>
    <property type="match status" value="1"/>
</dbReference>
<evidence type="ECO:0000313" key="14">
    <source>
        <dbReference type="EMBL" id="KAF3766112.1"/>
    </source>
</evidence>
<dbReference type="Gene3D" id="1.20.120.1770">
    <property type="match status" value="1"/>
</dbReference>
<evidence type="ECO:0000256" key="5">
    <source>
        <dbReference type="ARBA" id="ARBA00022692"/>
    </source>
</evidence>
<feature type="compositionally biased region" description="Basic and acidic residues" evidence="11">
    <location>
        <begin position="8"/>
        <end position="22"/>
    </location>
</feature>
<feature type="region of interest" description="Disordered" evidence="11">
    <location>
        <begin position="1"/>
        <end position="33"/>
    </location>
</feature>
<organism evidence="14 15">
    <name type="scientific">Cryphonectria parasitica (strain ATCC 38755 / EP155)</name>
    <dbReference type="NCBI Taxonomy" id="660469"/>
    <lineage>
        <taxon>Eukaryota</taxon>
        <taxon>Fungi</taxon>
        <taxon>Dikarya</taxon>
        <taxon>Ascomycota</taxon>
        <taxon>Pezizomycotina</taxon>
        <taxon>Sordariomycetes</taxon>
        <taxon>Sordariomycetidae</taxon>
        <taxon>Diaporthales</taxon>
        <taxon>Cryphonectriaceae</taxon>
        <taxon>Cryphonectria-Endothia species complex</taxon>
        <taxon>Cryphonectria</taxon>
    </lineage>
</organism>
<keyword evidence="7" id="KW-0249">Electron transport</keyword>
<feature type="transmembrane region" description="Helical" evidence="12">
    <location>
        <begin position="51"/>
        <end position="71"/>
    </location>
</feature>
<dbReference type="OrthoDB" id="432881at2759"/>
<dbReference type="GO" id="GO:0046872">
    <property type="term" value="F:metal ion binding"/>
    <property type="evidence" value="ECO:0007669"/>
    <property type="project" value="UniProtKB-KW"/>
</dbReference>
<dbReference type="GeneID" id="63839750"/>
<evidence type="ECO:0000256" key="9">
    <source>
        <dbReference type="ARBA" id="ARBA00023004"/>
    </source>
</evidence>
<keyword evidence="9" id="KW-0408">Iron</keyword>
<name>A0A9P5CQ56_CRYP1</name>
<dbReference type="GO" id="GO:0140575">
    <property type="term" value="F:transmembrane monodehydroascorbate reductase activity"/>
    <property type="evidence" value="ECO:0007669"/>
    <property type="project" value="InterPro"/>
</dbReference>
<evidence type="ECO:0000256" key="11">
    <source>
        <dbReference type="SAM" id="MobiDB-lite"/>
    </source>
</evidence>
<sequence length="257" mass="27557">MASTTGIPERRSEAAADDDGRGESQPLLGEPGDVMQRPGESIFHNLISGTAWLAQAGALLLLLLIWSAVLANPPFIPLFSPHPLLQSLGLLLAIEAVLILQPTFSAPAKQTGARIHAILNGLTFATLVAGIAIIEANKIRQGPDSHFHSVHGYLGVASGVVLALQSLVGLVMWAVPSLLGGRERAGKVWKYHRLSGYLFLLLLLATVLSAVYTDFNVNVLGVRLWTVIIGVVLVVVGVYPRLHLRKLGLNVGRQREE</sequence>
<evidence type="ECO:0000256" key="12">
    <source>
        <dbReference type="SAM" id="Phobius"/>
    </source>
</evidence>
<feature type="transmembrane region" description="Helical" evidence="12">
    <location>
        <begin position="196"/>
        <end position="213"/>
    </location>
</feature>
<evidence type="ECO:0000259" key="13">
    <source>
        <dbReference type="PROSITE" id="PS50939"/>
    </source>
</evidence>
<comment type="subcellular location">
    <subcellularLocation>
        <location evidence="2">Membrane</location>
        <topology evidence="2">Multi-pass membrane protein</topology>
    </subcellularLocation>
</comment>